<keyword evidence="3 5" id="KW-0560">Oxidoreductase</keyword>
<gene>
    <name evidence="5" type="primary">nemA</name>
    <name evidence="5" type="ORF">OCH7691_03400</name>
</gene>
<sequence length="372" mass="40735">MSLRLLSPVDIGPYRLRNRMVMAPLTRSRAAEGEVPTEMNALYYRQRASAGLIVSEGTIISPEGRGFTDTPGLFTGAQVEGWRKVTEAVHDAGGRIFAQLWHVGRQSHRDLQPDGGAPVAPSVVPAIGKCRTRGGLKDFSEPRALTIDEIARIVSDYRRAACNALEAGFDGVELHGANGYLVDQFLQDGANRRTDRYGGSLENRSRFLFEVLAALIETWGAGRVGLRLSPHNKHGEISDSDPWALHEYLARRLSGRGLAYLHVTEPRTLPGGYIREDEAANAAPRLRPLFDGPYIAAGGFGRNSAEELIAAGHADLVAFGRSFLANPDLPERFNRGLRLNPYDRKTFYSEGPRGYVDYPTWAESGDSADTAS</sequence>
<evidence type="ECO:0000256" key="2">
    <source>
        <dbReference type="ARBA" id="ARBA00005979"/>
    </source>
</evidence>
<dbReference type="GO" id="GO:0005829">
    <property type="term" value="C:cytosol"/>
    <property type="evidence" value="ECO:0007669"/>
    <property type="project" value="UniProtKB-ARBA"/>
</dbReference>
<dbReference type="Pfam" id="PF00724">
    <property type="entry name" value="Oxidored_FMN"/>
    <property type="match status" value="1"/>
</dbReference>
<dbReference type="RefSeq" id="WP_085884747.1">
    <property type="nucleotide sequence ID" value="NZ_FWFR01000003.1"/>
</dbReference>
<evidence type="ECO:0000256" key="3">
    <source>
        <dbReference type="ARBA" id="ARBA00023002"/>
    </source>
</evidence>
<dbReference type="PANTHER" id="PTHR22893">
    <property type="entry name" value="NADH OXIDOREDUCTASE-RELATED"/>
    <property type="match status" value="1"/>
</dbReference>
<dbReference type="FunFam" id="3.20.20.70:FF:000059">
    <property type="entry name" value="N-ethylmaleimide reductase, FMN-linked"/>
    <property type="match status" value="1"/>
</dbReference>
<dbReference type="InParanoid" id="A0A1Y5TTL1"/>
<dbReference type="CDD" id="cd02933">
    <property type="entry name" value="OYE_like_FMN"/>
    <property type="match status" value="1"/>
</dbReference>
<dbReference type="InterPro" id="IPR013785">
    <property type="entry name" value="Aldolase_TIM"/>
</dbReference>
<dbReference type="OrthoDB" id="9784632at2"/>
<comment type="similarity">
    <text evidence="2">Belongs to the NADH:flavin oxidoreductase/NADH oxidase family.</text>
</comment>
<keyword evidence="6" id="KW-1185">Reference proteome</keyword>
<dbReference type="PANTHER" id="PTHR22893:SF91">
    <property type="entry name" value="NADPH DEHYDROGENASE 2-RELATED"/>
    <property type="match status" value="1"/>
</dbReference>
<dbReference type="GO" id="GO:0016628">
    <property type="term" value="F:oxidoreductase activity, acting on the CH-CH group of donors, NAD or NADP as acceptor"/>
    <property type="evidence" value="ECO:0007669"/>
    <property type="project" value="UniProtKB-ARBA"/>
</dbReference>
<dbReference type="FunCoup" id="A0A1Y5TTL1">
    <property type="interactions" value="349"/>
</dbReference>
<proteinExistence type="inferred from homology"/>
<comment type="cofactor">
    <cofactor evidence="1">
        <name>FMN</name>
        <dbReference type="ChEBI" id="CHEBI:58210"/>
    </cofactor>
</comment>
<dbReference type="InterPro" id="IPR045247">
    <property type="entry name" value="Oye-like"/>
</dbReference>
<evidence type="ECO:0000256" key="1">
    <source>
        <dbReference type="ARBA" id="ARBA00001917"/>
    </source>
</evidence>
<dbReference type="EMBL" id="FWFR01000003">
    <property type="protein sequence ID" value="SLN71809.1"/>
    <property type="molecule type" value="Genomic_DNA"/>
</dbReference>
<dbReference type="SUPFAM" id="SSF51395">
    <property type="entry name" value="FMN-linked oxidoreductases"/>
    <property type="match status" value="1"/>
</dbReference>
<organism evidence="5 6">
    <name type="scientific">Oceanibacterium hippocampi</name>
    <dbReference type="NCBI Taxonomy" id="745714"/>
    <lineage>
        <taxon>Bacteria</taxon>
        <taxon>Pseudomonadati</taxon>
        <taxon>Pseudomonadota</taxon>
        <taxon>Alphaproteobacteria</taxon>
        <taxon>Sneathiellales</taxon>
        <taxon>Sneathiellaceae</taxon>
        <taxon>Oceanibacterium</taxon>
    </lineage>
</organism>
<dbReference type="Proteomes" id="UP000193200">
    <property type="component" value="Unassembled WGS sequence"/>
</dbReference>
<dbReference type="GO" id="GO:0010181">
    <property type="term" value="F:FMN binding"/>
    <property type="evidence" value="ECO:0007669"/>
    <property type="project" value="InterPro"/>
</dbReference>
<accession>A0A1Y5TTL1</accession>
<dbReference type="InterPro" id="IPR001155">
    <property type="entry name" value="OxRdtase_FMN_N"/>
</dbReference>
<dbReference type="EC" id="1.-.-.-" evidence="5"/>
<evidence type="ECO:0000313" key="6">
    <source>
        <dbReference type="Proteomes" id="UP000193200"/>
    </source>
</evidence>
<dbReference type="AlphaFoldDB" id="A0A1Y5TTL1"/>
<evidence type="ECO:0000259" key="4">
    <source>
        <dbReference type="Pfam" id="PF00724"/>
    </source>
</evidence>
<evidence type="ECO:0000313" key="5">
    <source>
        <dbReference type="EMBL" id="SLN71809.1"/>
    </source>
</evidence>
<protein>
    <submittedName>
        <fullName evidence="5">N-ethylmaleimide reductase</fullName>
        <ecNumber evidence="5">1.-.-.-</ecNumber>
    </submittedName>
</protein>
<feature type="domain" description="NADH:flavin oxidoreductase/NADH oxidase N-terminal" evidence="4">
    <location>
        <begin position="5"/>
        <end position="340"/>
    </location>
</feature>
<dbReference type="Gene3D" id="3.20.20.70">
    <property type="entry name" value="Aldolase class I"/>
    <property type="match status" value="1"/>
</dbReference>
<name>A0A1Y5TTL1_9PROT</name>
<reference evidence="5 6" key="1">
    <citation type="submission" date="2017-03" db="EMBL/GenBank/DDBJ databases">
        <authorList>
            <person name="Afonso C.L."/>
            <person name="Miller P.J."/>
            <person name="Scott M.A."/>
            <person name="Spackman E."/>
            <person name="Goraichik I."/>
            <person name="Dimitrov K.M."/>
            <person name="Suarez D.L."/>
            <person name="Swayne D.E."/>
        </authorList>
    </citation>
    <scope>NUCLEOTIDE SEQUENCE [LARGE SCALE GENOMIC DNA]</scope>
    <source>
        <strain evidence="5 6">CECT 7691</strain>
    </source>
</reference>